<dbReference type="AlphaFoldDB" id="A0A6B0S9B1"/>
<dbReference type="Proteomes" id="UP000322234">
    <property type="component" value="Unassembled WGS sequence"/>
</dbReference>
<evidence type="ECO:0000256" key="1">
    <source>
        <dbReference type="SAM" id="MobiDB-lite"/>
    </source>
</evidence>
<name>A0A6B0S9B1_9CETA</name>
<feature type="region of interest" description="Disordered" evidence="1">
    <location>
        <begin position="1"/>
        <end position="59"/>
    </location>
</feature>
<accession>A0A6B0S9B1</accession>
<comment type="caution">
    <text evidence="2">The sequence shown here is derived from an EMBL/GenBank/DDBJ whole genome shotgun (WGS) entry which is preliminary data.</text>
</comment>
<sequence length="100" mass="11354">MGTAARQWGDLDPRADVVHQEVEGAGPPPASLREGRASPQPPFLTEQEGRPPEQDQLPSLRWEKRKRCLVHVVSIVEESKNMCLRSSRHGPRYFNEKARN</sequence>
<organism evidence="2 3">
    <name type="scientific">Bos mutus</name>
    <name type="common">wild yak</name>
    <dbReference type="NCBI Taxonomy" id="72004"/>
    <lineage>
        <taxon>Eukaryota</taxon>
        <taxon>Metazoa</taxon>
        <taxon>Chordata</taxon>
        <taxon>Craniata</taxon>
        <taxon>Vertebrata</taxon>
        <taxon>Euteleostomi</taxon>
        <taxon>Mammalia</taxon>
        <taxon>Eutheria</taxon>
        <taxon>Laurasiatheria</taxon>
        <taxon>Artiodactyla</taxon>
        <taxon>Ruminantia</taxon>
        <taxon>Pecora</taxon>
        <taxon>Bovidae</taxon>
        <taxon>Bovinae</taxon>
        <taxon>Bos</taxon>
    </lineage>
</organism>
<evidence type="ECO:0000313" key="3">
    <source>
        <dbReference type="Proteomes" id="UP000322234"/>
    </source>
</evidence>
<dbReference type="EMBL" id="VBQZ03000187">
    <property type="protein sequence ID" value="MXQ97307.1"/>
    <property type="molecule type" value="Genomic_DNA"/>
</dbReference>
<feature type="compositionally biased region" description="Basic and acidic residues" evidence="1">
    <location>
        <begin position="9"/>
        <end position="22"/>
    </location>
</feature>
<keyword evidence="3" id="KW-1185">Reference proteome</keyword>
<protein>
    <submittedName>
        <fullName evidence="2">Uncharacterized protein</fullName>
    </submittedName>
</protein>
<evidence type="ECO:0000313" key="2">
    <source>
        <dbReference type="EMBL" id="MXQ97307.1"/>
    </source>
</evidence>
<gene>
    <name evidence="2" type="ORF">E5288_WYG003275</name>
</gene>
<reference evidence="2" key="1">
    <citation type="submission" date="2019-10" db="EMBL/GenBank/DDBJ databases">
        <title>The sequence and de novo assembly of the wild yak genome.</title>
        <authorList>
            <person name="Liu Y."/>
        </authorList>
    </citation>
    <scope>NUCLEOTIDE SEQUENCE [LARGE SCALE GENOMIC DNA]</scope>
    <source>
        <strain evidence="2">WY2019</strain>
    </source>
</reference>
<proteinExistence type="predicted"/>